<organism evidence="3 4">
    <name type="scientific">Rhodococcus ruber</name>
    <dbReference type="NCBI Taxonomy" id="1830"/>
    <lineage>
        <taxon>Bacteria</taxon>
        <taxon>Bacillati</taxon>
        <taxon>Actinomycetota</taxon>
        <taxon>Actinomycetes</taxon>
        <taxon>Mycobacteriales</taxon>
        <taxon>Nocardiaceae</taxon>
        <taxon>Rhodococcus</taxon>
    </lineage>
</organism>
<feature type="compositionally biased region" description="Basic and acidic residues" evidence="1">
    <location>
        <begin position="15"/>
        <end position="24"/>
    </location>
</feature>
<evidence type="ECO:0000313" key="4">
    <source>
        <dbReference type="Proteomes" id="UP001081071"/>
    </source>
</evidence>
<feature type="transmembrane region" description="Helical" evidence="2">
    <location>
        <begin position="37"/>
        <end position="56"/>
    </location>
</feature>
<keyword evidence="4" id="KW-1185">Reference proteome</keyword>
<keyword evidence="2" id="KW-1133">Transmembrane helix</keyword>
<evidence type="ECO:0008006" key="5">
    <source>
        <dbReference type="Google" id="ProtNLM"/>
    </source>
</evidence>
<dbReference type="RefSeq" id="WP_269607919.1">
    <property type="nucleotide sequence ID" value="NZ_JAPWIJ010000012.1"/>
</dbReference>
<name>A0ABT4MKE5_9NOCA</name>
<evidence type="ECO:0000256" key="1">
    <source>
        <dbReference type="SAM" id="MobiDB-lite"/>
    </source>
</evidence>
<keyword evidence="2" id="KW-0812">Transmembrane</keyword>
<keyword evidence="2" id="KW-0472">Membrane</keyword>
<feature type="region of interest" description="Disordered" evidence="1">
    <location>
        <begin position="1"/>
        <end position="24"/>
    </location>
</feature>
<reference evidence="3" key="1">
    <citation type="submission" date="2022-12" db="EMBL/GenBank/DDBJ databases">
        <authorList>
            <person name="Krivoruchko A.V."/>
            <person name="Elkin A."/>
        </authorList>
    </citation>
    <scope>NUCLEOTIDE SEQUENCE</scope>
    <source>
        <strain evidence="3">IEGM 1391</strain>
    </source>
</reference>
<protein>
    <recommendedName>
        <fullName evidence="5">Integral membrane protein</fullName>
    </recommendedName>
</protein>
<feature type="transmembrane region" description="Helical" evidence="2">
    <location>
        <begin position="62"/>
        <end position="82"/>
    </location>
</feature>
<evidence type="ECO:0000313" key="3">
    <source>
        <dbReference type="EMBL" id="MCZ4521475.1"/>
    </source>
</evidence>
<dbReference type="EMBL" id="JAPWIJ010000012">
    <property type="protein sequence ID" value="MCZ4521475.1"/>
    <property type="molecule type" value="Genomic_DNA"/>
</dbReference>
<proteinExistence type="predicted"/>
<accession>A0ABT4MKE5</accession>
<dbReference type="Proteomes" id="UP001081071">
    <property type="component" value="Unassembled WGS sequence"/>
</dbReference>
<sequence>MAYENSSESDAGATDDDRTTRGHAGEAIVDTRNWPGYICIGVALVSLGLTLTAAGYEFTGWVWIGAIAAPVLLVAGIALVLLERKRVKAREGKSLTDPAGH</sequence>
<evidence type="ECO:0000256" key="2">
    <source>
        <dbReference type="SAM" id="Phobius"/>
    </source>
</evidence>
<comment type="caution">
    <text evidence="3">The sequence shown here is derived from an EMBL/GenBank/DDBJ whole genome shotgun (WGS) entry which is preliminary data.</text>
</comment>
<gene>
    <name evidence="3" type="ORF">O4220_23400</name>
</gene>